<dbReference type="Proteomes" id="UP001212326">
    <property type="component" value="Chromosome"/>
</dbReference>
<organism evidence="2 3">
    <name type="scientific">Streptomyces camelliae</name>
    <dbReference type="NCBI Taxonomy" id="3004093"/>
    <lineage>
        <taxon>Bacteria</taxon>
        <taxon>Bacillati</taxon>
        <taxon>Actinomycetota</taxon>
        <taxon>Actinomycetes</taxon>
        <taxon>Kitasatosporales</taxon>
        <taxon>Streptomycetaceae</taxon>
        <taxon>Streptomyces</taxon>
    </lineage>
</organism>
<feature type="compositionally biased region" description="Polar residues" evidence="1">
    <location>
        <begin position="24"/>
        <end position="35"/>
    </location>
</feature>
<sequence length="42" mass="4631">MPLAEGPHRAAHAEPDAPRVIQRWNGTQGRPSVSSPAEDRER</sequence>
<evidence type="ECO:0000256" key="1">
    <source>
        <dbReference type="SAM" id="MobiDB-lite"/>
    </source>
</evidence>
<evidence type="ECO:0000313" key="3">
    <source>
        <dbReference type="Proteomes" id="UP001212326"/>
    </source>
</evidence>
<keyword evidence="3" id="KW-1185">Reference proteome</keyword>
<accession>A0ABY7PD17</accession>
<gene>
    <name evidence="2" type="ORF">O1G22_39725</name>
</gene>
<protein>
    <submittedName>
        <fullName evidence="2">DUF6087 family protein</fullName>
    </submittedName>
</protein>
<dbReference type="EMBL" id="CP115300">
    <property type="protein sequence ID" value="WBO68514.1"/>
    <property type="molecule type" value="Genomic_DNA"/>
</dbReference>
<proteinExistence type="predicted"/>
<dbReference type="Pfam" id="PF19565">
    <property type="entry name" value="DUF6087"/>
    <property type="match status" value="1"/>
</dbReference>
<feature type="region of interest" description="Disordered" evidence="1">
    <location>
        <begin position="1"/>
        <end position="42"/>
    </location>
</feature>
<name>A0ABY7PD17_9ACTN</name>
<feature type="compositionally biased region" description="Basic and acidic residues" evidence="1">
    <location>
        <begin position="1"/>
        <end position="17"/>
    </location>
</feature>
<evidence type="ECO:0000313" key="2">
    <source>
        <dbReference type="EMBL" id="WBO68514.1"/>
    </source>
</evidence>
<dbReference type="InterPro" id="IPR045733">
    <property type="entry name" value="DUF6087"/>
</dbReference>
<reference evidence="2 3" key="1">
    <citation type="submission" date="2022-12" db="EMBL/GenBank/DDBJ databases">
        <authorList>
            <person name="Mo P."/>
        </authorList>
    </citation>
    <scope>NUCLEOTIDE SEQUENCE [LARGE SCALE GENOMIC DNA]</scope>
    <source>
        <strain evidence="2 3">HUAS 2-6</strain>
    </source>
</reference>